<dbReference type="AlphaFoldDB" id="A0A6B2H046"/>
<proteinExistence type="predicted"/>
<name>A0A6B2H046_9BACT</name>
<feature type="transmembrane region" description="Helical" evidence="2">
    <location>
        <begin position="59"/>
        <end position="77"/>
    </location>
</feature>
<evidence type="ECO:0000313" key="5">
    <source>
        <dbReference type="Proteomes" id="UP000478546"/>
    </source>
</evidence>
<feature type="transmembrane region" description="Helical" evidence="2">
    <location>
        <begin position="136"/>
        <end position="154"/>
    </location>
</feature>
<keyword evidence="4" id="KW-0808">Transferase</keyword>
<comment type="caution">
    <text evidence="4">The sequence shown here is derived from an EMBL/GenBank/DDBJ whole genome shotgun (WGS) entry which is preliminary data.</text>
</comment>
<dbReference type="PANTHER" id="PTHR34220">
    <property type="entry name" value="SENSOR HISTIDINE KINASE YPDA"/>
    <property type="match status" value="1"/>
</dbReference>
<feature type="compositionally biased region" description="Pro residues" evidence="1">
    <location>
        <begin position="1"/>
        <end position="10"/>
    </location>
</feature>
<protein>
    <submittedName>
        <fullName evidence="4">Histidine kinase</fullName>
    </submittedName>
</protein>
<organism evidence="4 5">
    <name type="scientific">Pontibacter fetidus</name>
    <dbReference type="NCBI Taxonomy" id="2700082"/>
    <lineage>
        <taxon>Bacteria</taxon>
        <taxon>Pseudomonadati</taxon>
        <taxon>Bacteroidota</taxon>
        <taxon>Cytophagia</taxon>
        <taxon>Cytophagales</taxon>
        <taxon>Hymenobacteraceae</taxon>
        <taxon>Pontibacter</taxon>
    </lineage>
</organism>
<reference evidence="4 5" key="1">
    <citation type="submission" date="2020-01" db="EMBL/GenBank/DDBJ databases">
        <authorList>
            <person name="Kim M.K."/>
        </authorList>
    </citation>
    <scope>NUCLEOTIDE SEQUENCE [LARGE SCALE GENOMIC DNA]</scope>
    <source>
        <strain evidence="4 5">BT213</strain>
    </source>
</reference>
<evidence type="ECO:0000259" key="3">
    <source>
        <dbReference type="Pfam" id="PF06580"/>
    </source>
</evidence>
<keyword evidence="2" id="KW-1133">Transmembrane helix</keyword>
<feature type="domain" description="Signal transduction histidine kinase internal region" evidence="3">
    <location>
        <begin position="181"/>
        <end position="258"/>
    </location>
</feature>
<dbReference type="Pfam" id="PF06580">
    <property type="entry name" value="His_kinase"/>
    <property type="match status" value="1"/>
</dbReference>
<keyword evidence="4" id="KW-0418">Kinase</keyword>
<dbReference type="GO" id="GO:0016020">
    <property type="term" value="C:membrane"/>
    <property type="evidence" value="ECO:0007669"/>
    <property type="project" value="InterPro"/>
</dbReference>
<evidence type="ECO:0000256" key="2">
    <source>
        <dbReference type="SAM" id="Phobius"/>
    </source>
</evidence>
<feature type="region of interest" description="Disordered" evidence="1">
    <location>
        <begin position="1"/>
        <end position="22"/>
    </location>
</feature>
<gene>
    <name evidence="4" type="ORF">GWO68_11040</name>
</gene>
<dbReference type="Proteomes" id="UP000478546">
    <property type="component" value="Unassembled WGS sequence"/>
</dbReference>
<evidence type="ECO:0000256" key="1">
    <source>
        <dbReference type="SAM" id="MobiDB-lite"/>
    </source>
</evidence>
<dbReference type="InterPro" id="IPR010559">
    <property type="entry name" value="Sig_transdc_His_kin_internal"/>
</dbReference>
<sequence length="364" mass="41685">MPRTTPPAPAMPAKAQPDKKSGKKHIRKLLKQLAILLVASLVVMFIGCPQCFEFRLSRLLVSFGFSVAMFASLWQVNERLTNVLDAYMPWFNNPAKRLLVSIIGTIVVSGIVVILLNAIFLSIRGYSFQHFTQQDWQSMVIGPLVITFFISMFGHSRSFLLGWRQTAINAERLQKESIASQYESLKAQVNPHFLFNSLNALTSLVETDQKLAVKFIRKLSEVYRYVLDSRQKEVVSLTEELGFLESYIYLQKIRLGEALYLQNDLPQDNILMVVPLGLQMLVENAIKHNVALEEQPLRIQLYLQNEYIVVQNNLQERRTRDEDSTNTGLANLKARYSYLTDKPVLVQPTEREFIVKLPILHIKA</sequence>
<dbReference type="GO" id="GO:0000155">
    <property type="term" value="F:phosphorelay sensor kinase activity"/>
    <property type="evidence" value="ECO:0007669"/>
    <property type="project" value="InterPro"/>
</dbReference>
<dbReference type="InterPro" id="IPR050640">
    <property type="entry name" value="Bact_2-comp_sensor_kinase"/>
</dbReference>
<dbReference type="EMBL" id="JAAEAA010000013">
    <property type="protein sequence ID" value="NDK56455.1"/>
    <property type="molecule type" value="Genomic_DNA"/>
</dbReference>
<dbReference type="RefSeq" id="WP_162346515.1">
    <property type="nucleotide sequence ID" value="NZ_JAAEAA010000013.1"/>
</dbReference>
<feature type="transmembrane region" description="Helical" evidence="2">
    <location>
        <begin position="29"/>
        <end position="47"/>
    </location>
</feature>
<accession>A0A6B2H046</accession>
<dbReference type="PANTHER" id="PTHR34220:SF7">
    <property type="entry name" value="SENSOR HISTIDINE KINASE YPDA"/>
    <property type="match status" value="1"/>
</dbReference>
<evidence type="ECO:0000313" key="4">
    <source>
        <dbReference type="EMBL" id="NDK56455.1"/>
    </source>
</evidence>
<feature type="transmembrane region" description="Helical" evidence="2">
    <location>
        <begin position="98"/>
        <end position="124"/>
    </location>
</feature>
<keyword evidence="2" id="KW-0472">Membrane</keyword>
<keyword evidence="5" id="KW-1185">Reference proteome</keyword>
<keyword evidence="2" id="KW-0812">Transmembrane</keyword>